<proteinExistence type="predicted"/>
<evidence type="ECO:0000313" key="2">
    <source>
        <dbReference type="EMBL" id="PAP91523.1"/>
    </source>
</evidence>
<evidence type="ECO:0000313" key="3">
    <source>
        <dbReference type="Proteomes" id="UP000215931"/>
    </source>
</evidence>
<keyword evidence="3" id="KW-1185">Reference proteome</keyword>
<gene>
    <name evidence="2" type="ORF">CIT31_30115</name>
</gene>
<dbReference type="InterPro" id="IPR002938">
    <property type="entry name" value="FAD-bd"/>
</dbReference>
<name>A0A271K6Y8_9HYPH</name>
<dbReference type="EMBL" id="NPKH01000039">
    <property type="protein sequence ID" value="PAP91523.1"/>
    <property type="molecule type" value="Genomic_DNA"/>
</dbReference>
<dbReference type="InterPro" id="IPR036188">
    <property type="entry name" value="FAD/NAD-bd_sf"/>
</dbReference>
<dbReference type="SUPFAM" id="SSF51905">
    <property type="entry name" value="FAD/NAD(P)-binding domain"/>
    <property type="match status" value="1"/>
</dbReference>
<dbReference type="OrthoDB" id="7907296at2"/>
<feature type="domain" description="FAD-binding" evidence="1">
    <location>
        <begin position="6"/>
        <end position="60"/>
    </location>
</feature>
<organism evidence="2 3">
    <name type="scientific">Mesorhizobium wenxiniae</name>
    <dbReference type="NCBI Taxonomy" id="2014805"/>
    <lineage>
        <taxon>Bacteria</taxon>
        <taxon>Pseudomonadati</taxon>
        <taxon>Pseudomonadota</taxon>
        <taxon>Alphaproteobacteria</taxon>
        <taxon>Hyphomicrobiales</taxon>
        <taxon>Phyllobacteriaceae</taxon>
        <taxon>Mesorhizobium</taxon>
    </lineage>
</organism>
<accession>A0A271K6Y8</accession>
<evidence type="ECO:0000259" key="1">
    <source>
        <dbReference type="Pfam" id="PF01494"/>
    </source>
</evidence>
<dbReference type="AlphaFoldDB" id="A0A271K6Y8"/>
<sequence length="126" mass="13950">MMYGVDIGTVGGGLGGSIAAATLGRAGFSVALIDAHHPYPEDFRCEKIEEKQFRLLRETGRMMEGIVAASTLFTELWIARFGRVMNKRPWFGFAAKDGVLNFLRYRLVRCHDRVVNEVVGEGAGIE</sequence>
<dbReference type="GO" id="GO:0071949">
    <property type="term" value="F:FAD binding"/>
    <property type="evidence" value="ECO:0007669"/>
    <property type="project" value="InterPro"/>
</dbReference>
<reference evidence="2 3" key="1">
    <citation type="submission" date="2017-08" db="EMBL/GenBank/DDBJ databases">
        <title>Mesorhizobium wenxinae sp. nov., a novel rhizobial species isolated from root nodules of chickpea (Cicer arietinum L.).</title>
        <authorList>
            <person name="Zhang J."/>
        </authorList>
    </citation>
    <scope>NUCLEOTIDE SEQUENCE [LARGE SCALE GENOMIC DNA]</scope>
    <source>
        <strain evidence="3">WYCCWR 10019</strain>
    </source>
</reference>
<dbReference type="RefSeq" id="WP_095521554.1">
    <property type="nucleotide sequence ID" value="NZ_NPKH01000039.1"/>
</dbReference>
<dbReference type="Pfam" id="PF01494">
    <property type="entry name" value="FAD_binding_3"/>
    <property type="match status" value="1"/>
</dbReference>
<comment type="caution">
    <text evidence="2">The sequence shown here is derived from an EMBL/GenBank/DDBJ whole genome shotgun (WGS) entry which is preliminary data.</text>
</comment>
<dbReference type="Gene3D" id="3.50.50.60">
    <property type="entry name" value="FAD/NAD(P)-binding domain"/>
    <property type="match status" value="1"/>
</dbReference>
<dbReference type="Proteomes" id="UP000215931">
    <property type="component" value="Unassembled WGS sequence"/>
</dbReference>
<protein>
    <recommendedName>
        <fullName evidence="1">FAD-binding domain-containing protein</fullName>
    </recommendedName>
</protein>